<dbReference type="AlphaFoldDB" id="A0A371QWD9"/>
<evidence type="ECO:0000313" key="3">
    <source>
        <dbReference type="Proteomes" id="UP000256877"/>
    </source>
</evidence>
<reference evidence="3 4" key="1">
    <citation type="submission" date="2017-07" db="EMBL/GenBank/DDBJ databases">
        <title>Draft genome sequence of aerobic hyperthermophilic archaea, Pyrobaculum aerophilum YKB31 and YKB32.</title>
        <authorList>
            <person name="Mochizuki T."/>
            <person name="Berliner A.J."/>
            <person name="Yoshida-Takashima Y."/>
            <person name="Takaki Y."/>
            <person name="Nunoura T."/>
            <person name="Takai K."/>
        </authorList>
    </citation>
    <scope>NUCLEOTIDE SEQUENCE [LARGE SCALE GENOMIC DNA]</scope>
    <source>
        <strain evidence="1 4">YKB31</strain>
        <strain evidence="2 3">YKB32</strain>
    </source>
</reference>
<dbReference type="Proteomes" id="UP000257123">
    <property type="component" value="Unassembled WGS sequence"/>
</dbReference>
<dbReference type="Proteomes" id="UP000256877">
    <property type="component" value="Unassembled WGS sequence"/>
</dbReference>
<proteinExistence type="predicted"/>
<dbReference type="RefSeq" id="WP_116421584.1">
    <property type="nucleotide sequence ID" value="NZ_NMUE01000034.1"/>
</dbReference>
<organism evidence="1 4">
    <name type="scientific">Pyrobaculum aerophilum</name>
    <dbReference type="NCBI Taxonomy" id="13773"/>
    <lineage>
        <taxon>Archaea</taxon>
        <taxon>Thermoproteota</taxon>
        <taxon>Thermoprotei</taxon>
        <taxon>Thermoproteales</taxon>
        <taxon>Thermoproteaceae</taxon>
        <taxon>Pyrobaculum</taxon>
    </lineage>
</organism>
<gene>
    <name evidence="1" type="ORF">CGL51_09715</name>
    <name evidence="2" type="ORF">CGL52_05000</name>
</gene>
<dbReference type="EMBL" id="NMUE01000034">
    <property type="protein sequence ID" value="RFA94586.1"/>
    <property type="molecule type" value="Genomic_DNA"/>
</dbReference>
<evidence type="ECO:0000313" key="2">
    <source>
        <dbReference type="EMBL" id="RFA99190.1"/>
    </source>
</evidence>
<sequence>MQDAYVYQIRVYSGNGYTAYSPAAAPNCVYAPKGSTVGVVVAVRSTGTVYPVLHYGYGNWWWPVNDILAKPIGTHNGYTLYEANITLPDSGVQYVFKIYHTGGIYWVNVGGGNGQICAS</sequence>
<dbReference type="EMBL" id="NMUF01000009">
    <property type="protein sequence ID" value="RFA99190.1"/>
    <property type="molecule type" value="Genomic_DNA"/>
</dbReference>
<accession>A0A371QWD9</accession>
<protein>
    <submittedName>
        <fullName evidence="1">Uncharacterized protein</fullName>
    </submittedName>
</protein>
<evidence type="ECO:0000313" key="1">
    <source>
        <dbReference type="EMBL" id="RFA94586.1"/>
    </source>
</evidence>
<comment type="caution">
    <text evidence="1">The sequence shown here is derived from an EMBL/GenBank/DDBJ whole genome shotgun (WGS) entry which is preliminary data.</text>
</comment>
<name>A0A371QWD9_9CREN</name>
<dbReference type="OrthoDB" id="18576at2157"/>
<evidence type="ECO:0000313" key="4">
    <source>
        <dbReference type="Proteomes" id="UP000257123"/>
    </source>
</evidence>